<feature type="signal peptide" evidence="8">
    <location>
        <begin position="1"/>
        <end position="21"/>
    </location>
</feature>
<accession>A0A1I3IIU4</accession>
<feature type="transmembrane region" description="Helical" evidence="7">
    <location>
        <begin position="176"/>
        <end position="196"/>
    </location>
</feature>
<dbReference type="GO" id="GO:0022857">
    <property type="term" value="F:transmembrane transporter activity"/>
    <property type="evidence" value="ECO:0007669"/>
    <property type="project" value="InterPro"/>
</dbReference>
<feature type="transmembrane region" description="Helical" evidence="7">
    <location>
        <begin position="349"/>
        <end position="368"/>
    </location>
</feature>
<comment type="subcellular location">
    <subcellularLocation>
        <location evidence="1">Membrane</location>
        <topology evidence="1">Multi-pass membrane protein</topology>
    </subcellularLocation>
</comment>
<keyword evidence="4 7" id="KW-1133">Transmembrane helix</keyword>
<evidence type="ECO:0000256" key="5">
    <source>
        <dbReference type="ARBA" id="ARBA00023136"/>
    </source>
</evidence>
<keyword evidence="10" id="KW-1185">Reference proteome</keyword>
<evidence type="ECO:0000313" key="10">
    <source>
        <dbReference type="Proteomes" id="UP000199110"/>
    </source>
</evidence>
<evidence type="ECO:0000256" key="3">
    <source>
        <dbReference type="ARBA" id="ARBA00022692"/>
    </source>
</evidence>
<evidence type="ECO:0000256" key="7">
    <source>
        <dbReference type="SAM" id="Phobius"/>
    </source>
</evidence>
<feature type="transmembrane region" description="Helical" evidence="7">
    <location>
        <begin position="323"/>
        <end position="343"/>
    </location>
</feature>
<gene>
    <name evidence="9" type="ORF">SAMN04488095_0991</name>
</gene>
<feature type="transmembrane region" description="Helical" evidence="7">
    <location>
        <begin position="208"/>
        <end position="228"/>
    </location>
</feature>
<evidence type="ECO:0000256" key="2">
    <source>
        <dbReference type="ARBA" id="ARBA00006434"/>
    </source>
</evidence>
<sequence length="416" mass="42318">MVFAICLGALMLLPVVISARAGRAGDVDALLTNAGRNTLGRTVAGVVCGNVGVGSFVALYLFGGASPVIGASVAAAYTSGLVICALLVPRIRARAGGTVSLVSLLAQSHGLTSPLPLWVPVAAIFLLRASVQLTALALLVQGATGLGMGPALIGSGIVVALYTAIGGYRAAVETDVAQAVVIVALMVLIWINLPAAPADGPAFLDLGPYGPALLVGIWAFVPFSAVLAVDNWQRITLAEDTATARRAFLIATPVCGAIFAAIAWIGHALPGGDVFETFRGLMPVSAPWLADLLFVTAIMSSIDTFVMPLVVGTGPARPSLGQLRAMIAGLFATVIAVSLIFGALLSSVIAAFSSLSVFLPAVFGALFLRPGRGRAAIVSMNGGVVVAMALTVISRDVAAIGGFGFAALTYAMLRRR</sequence>
<dbReference type="OrthoDB" id="8029275at2"/>
<dbReference type="RefSeq" id="WP_139212246.1">
    <property type="nucleotide sequence ID" value="NZ_FORA01000001.1"/>
</dbReference>
<evidence type="ECO:0000256" key="8">
    <source>
        <dbReference type="SAM" id="SignalP"/>
    </source>
</evidence>
<feature type="transmembrane region" description="Helical" evidence="7">
    <location>
        <begin position="248"/>
        <end position="269"/>
    </location>
</feature>
<dbReference type="AlphaFoldDB" id="A0A1I3IIU4"/>
<keyword evidence="5 7" id="KW-0472">Membrane</keyword>
<dbReference type="GO" id="GO:0016020">
    <property type="term" value="C:membrane"/>
    <property type="evidence" value="ECO:0007669"/>
    <property type="project" value="UniProtKB-SubCell"/>
</dbReference>
<evidence type="ECO:0000256" key="1">
    <source>
        <dbReference type="ARBA" id="ARBA00004141"/>
    </source>
</evidence>
<protein>
    <submittedName>
        <fullName evidence="9">Sodium:solute symporter family protein</fullName>
    </submittedName>
</protein>
<dbReference type="EMBL" id="FORA01000001">
    <property type="protein sequence ID" value="SFI47898.1"/>
    <property type="molecule type" value="Genomic_DNA"/>
</dbReference>
<keyword evidence="8" id="KW-0732">Signal</keyword>
<keyword evidence="3 7" id="KW-0812">Transmembrane</keyword>
<dbReference type="STRING" id="390807.SAMN04488095_0991"/>
<dbReference type="InterPro" id="IPR001734">
    <property type="entry name" value="Na/solute_symporter"/>
</dbReference>
<feature type="chain" id="PRO_5011453090" evidence="8">
    <location>
        <begin position="22"/>
        <end position="416"/>
    </location>
</feature>
<dbReference type="Gene3D" id="1.20.1730.10">
    <property type="entry name" value="Sodium/glucose cotransporter"/>
    <property type="match status" value="1"/>
</dbReference>
<evidence type="ECO:0000256" key="4">
    <source>
        <dbReference type="ARBA" id="ARBA00022989"/>
    </source>
</evidence>
<feature type="transmembrane region" description="Helical" evidence="7">
    <location>
        <begin position="68"/>
        <end position="88"/>
    </location>
</feature>
<proteinExistence type="inferred from homology"/>
<dbReference type="PROSITE" id="PS50283">
    <property type="entry name" value="NA_SOLUT_SYMP_3"/>
    <property type="match status" value="1"/>
</dbReference>
<comment type="similarity">
    <text evidence="2 6">Belongs to the sodium:solute symporter (SSF) (TC 2.A.21) family.</text>
</comment>
<feature type="transmembrane region" description="Helical" evidence="7">
    <location>
        <begin position="289"/>
        <end position="311"/>
    </location>
</feature>
<dbReference type="Proteomes" id="UP000199110">
    <property type="component" value="Unassembled WGS sequence"/>
</dbReference>
<name>A0A1I3IIU4_9RHOB</name>
<dbReference type="Pfam" id="PF00474">
    <property type="entry name" value="SSF"/>
    <property type="match status" value="1"/>
</dbReference>
<evidence type="ECO:0000256" key="6">
    <source>
        <dbReference type="RuleBase" id="RU362091"/>
    </source>
</evidence>
<dbReference type="InterPro" id="IPR038377">
    <property type="entry name" value="Na/Glc_symporter_sf"/>
</dbReference>
<reference evidence="9 10" key="1">
    <citation type="submission" date="2016-10" db="EMBL/GenBank/DDBJ databases">
        <authorList>
            <person name="de Groot N.N."/>
        </authorList>
    </citation>
    <scope>NUCLEOTIDE SEQUENCE [LARGE SCALE GENOMIC DNA]</scope>
    <source>
        <strain evidence="9 10">DSM 19073</strain>
    </source>
</reference>
<feature type="transmembrane region" description="Helical" evidence="7">
    <location>
        <begin position="397"/>
        <end position="413"/>
    </location>
</feature>
<feature type="transmembrane region" description="Helical" evidence="7">
    <location>
        <begin position="375"/>
        <end position="391"/>
    </location>
</feature>
<evidence type="ECO:0000313" key="9">
    <source>
        <dbReference type="EMBL" id="SFI47898.1"/>
    </source>
</evidence>
<feature type="transmembrane region" description="Helical" evidence="7">
    <location>
        <begin position="146"/>
        <end position="164"/>
    </location>
</feature>
<organism evidence="9 10">
    <name type="scientific">Jannaschia pohangensis</name>
    <dbReference type="NCBI Taxonomy" id="390807"/>
    <lineage>
        <taxon>Bacteria</taxon>
        <taxon>Pseudomonadati</taxon>
        <taxon>Pseudomonadota</taxon>
        <taxon>Alphaproteobacteria</taxon>
        <taxon>Rhodobacterales</taxon>
        <taxon>Roseobacteraceae</taxon>
        <taxon>Jannaschia</taxon>
    </lineage>
</organism>